<gene>
    <name evidence="2" type="ORF">Ari01nite_29470</name>
</gene>
<dbReference type="AlphaFoldDB" id="A0A919N0S6"/>
<dbReference type="PANTHER" id="PTHR33164">
    <property type="entry name" value="TRANSCRIPTIONAL REGULATOR, MARR FAMILY"/>
    <property type="match status" value="1"/>
</dbReference>
<comment type="caution">
    <text evidence="2">The sequence shown here is derived from an EMBL/GenBank/DDBJ whole genome shotgun (WGS) entry which is preliminary data.</text>
</comment>
<sequence>MRLEVTDGRELREALEREMPWYISAAVRYQIAVANQLEMPVTDVHAIGVLLEFGPIGVRRLAELMGMTTGATTRLVDRLERAGYMTRVPDERDRRRVVLSLVPERVAEIGAFYEPMGRRWQQRVAGFSDDEMHFLLNFLRAGRADSEAETEALRASGRAHGSRRRP</sequence>
<dbReference type="GO" id="GO:0006950">
    <property type="term" value="P:response to stress"/>
    <property type="evidence" value="ECO:0007669"/>
    <property type="project" value="TreeGrafter"/>
</dbReference>
<dbReference type="InterPro" id="IPR036388">
    <property type="entry name" value="WH-like_DNA-bd_sf"/>
</dbReference>
<dbReference type="Pfam" id="PF01047">
    <property type="entry name" value="MarR"/>
    <property type="match status" value="1"/>
</dbReference>
<proteinExistence type="predicted"/>
<evidence type="ECO:0000313" key="2">
    <source>
        <dbReference type="EMBL" id="GIE95482.1"/>
    </source>
</evidence>
<dbReference type="Gene3D" id="1.10.10.10">
    <property type="entry name" value="Winged helix-like DNA-binding domain superfamily/Winged helix DNA-binding domain"/>
    <property type="match status" value="1"/>
</dbReference>
<dbReference type="InterPro" id="IPR036390">
    <property type="entry name" value="WH_DNA-bd_sf"/>
</dbReference>
<dbReference type="Proteomes" id="UP000636960">
    <property type="component" value="Unassembled WGS sequence"/>
</dbReference>
<dbReference type="PANTHER" id="PTHR33164:SF106">
    <property type="entry name" value="TRANSCRIPTIONAL REGULATORY PROTEIN"/>
    <property type="match status" value="1"/>
</dbReference>
<accession>A0A919N0S6</accession>
<dbReference type="RefSeq" id="WP_203781783.1">
    <property type="nucleotide sequence ID" value="NZ_BOMV01000031.1"/>
</dbReference>
<dbReference type="GO" id="GO:0003700">
    <property type="term" value="F:DNA-binding transcription factor activity"/>
    <property type="evidence" value="ECO:0007669"/>
    <property type="project" value="InterPro"/>
</dbReference>
<evidence type="ECO:0000259" key="1">
    <source>
        <dbReference type="PROSITE" id="PS50995"/>
    </source>
</evidence>
<dbReference type="EMBL" id="BOMV01000031">
    <property type="protein sequence ID" value="GIE95482.1"/>
    <property type="molecule type" value="Genomic_DNA"/>
</dbReference>
<dbReference type="SUPFAM" id="SSF46785">
    <property type="entry name" value="Winged helix' DNA-binding domain"/>
    <property type="match status" value="1"/>
</dbReference>
<keyword evidence="3" id="KW-1185">Reference proteome</keyword>
<evidence type="ECO:0000313" key="3">
    <source>
        <dbReference type="Proteomes" id="UP000636960"/>
    </source>
</evidence>
<dbReference type="SMART" id="SM00347">
    <property type="entry name" value="HTH_MARR"/>
    <property type="match status" value="1"/>
</dbReference>
<dbReference type="InterPro" id="IPR039422">
    <property type="entry name" value="MarR/SlyA-like"/>
</dbReference>
<name>A0A919N0S6_9ACTN</name>
<dbReference type="PROSITE" id="PS50995">
    <property type="entry name" value="HTH_MARR_2"/>
    <property type="match status" value="1"/>
</dbReference>
<feature type="domain" description="HTH marR-type" evidence="1">
    <location>
        <begin position="1"/>
        <end position="144"/>
    </location>
</feature>
<organism evidence="2 3">
    <name type="scientific">Paractinoplanes rishiriensis</name>
    <dbReference type="NCBI Taxonomy" id="1050105"/>
    <lineage>
        <taxon>Bacteria</taxon>
        <taxon>Bacillati</taxon>
        <taxon>Actinomycetota</taxon>
        <taxon>Actinomycetes</taxon>
        <taxon>Micromonosporales</taxon>
        <taxon>Micromonosporaceae</taxon>
        <taxon>Paractinoplanes</taxon>
    </lineage>
</organism>
<dbReference type="InterPro" id="IPR000835">
    <property type="entry name" value="HTH_MarR-typ"/>
</dbReference>
<reference evidence="2" key="1">
    <citation type="submission" date="2021-01" db="EMBL/GenBank/DDBJ databases">
        <title>Whole genome shotgun sequence of Actinoplanes rishiriensis NBRC 108556.</title>
        <authorList>
            <person name="Komaki H."/>
            <person name="Tamura T."/>
        </authorList>
    </citation>
    <scope>NUCLEOTIDE SEQUENCE</scope>
    <source>
        <strain evidence="2">NBRC 108556</strain>
    </source>
</reference>
<protein>
    <submittedName>
        <fullName evidence="2">Transcriptional regulator</fullName>
    </submittedName>
</protein>